<keyword evidence="2" id="KW-1185">Reference proteome</keyword>
<dbReference type="EMBL" id="CP150096">
    <property type="protein sequence ID" value="WZN47164.1"/>
    <property type="molecule type" value="Genomic_DNA"/>
</dbReference>
<reference evidence="1 2" key="1">
    <citation type="submission" date="2024-03" db="EMBL/GenBank/DDBJ databases">
        <title>Chitinophaga caseinilytica sp. nov., a casein hydrolysing bacterium isolated from forest soil.</title>
        <authorList>
            <person name="Lee D.S."/>
            <person name="Han D.M."/>
            <person name="Baek J.H."/>
            <person name="Choi D.G."/>
            <person name="Jeon J.H."/>
            <person name="Jeon C.O."/>
        </authorList>
    </citation>
    <scope>NUCLEOTIDE SEQUENCE [LARGE SCALE GENOMIC DNA]</scope>
    <source>
        <strain evidence="1 2">KACC 19118</strain>
    </source>
</reference>
<accession>A0ABZ2Z9L9</accession>
<evidence type="ECO:0000313" key="2">
    <source>
        <dbReference type="Proteomes" id="UP001449657"/>
    </source>
</evidence>
<evidence type="ECO:0000313" key="1">
    <source>
        <dbReference type="EMBL" id="WZN47164.1"/>
    </source>
</evidence>
<protein>
    <submittedName>
        <fullName evidence="1">Uncharacterized protein</fullName>
    </submittedName>
</protein>
<dbReference type="Proteomes" id="UP001449657">
    <property type="component" value="Chromosome"/>
</dbReference>
<dbReference type="RefSeq" id="WP_341841825.1">
    <property type="nucleotide sequence ID" value="NZ_CP149792.1"/>
</dbReference>
<proteinExistence type="predicted"/>
<gene>
    <name evidence="1" type="ORF">WJU22_03090</name>
</gene>
<organism evidence="1 2">
    <name type="scientific">Chitinophaga caseinilytica</name>
    <dbReference type="NCBI Taxonomy" id="2267521"/>
    <lineage>
        <taxon>Bacteria</taxon>
        <taxon>Pseudomonadati</taxon>
        <taxon>Bacteroidota</taxon>
        <taxon>Chitinophagia</taxon>
        <taxon>Chitinophagales</taxon>
        <taxon>Chitinophagaceae</taxon>
        <taxon>Chitinophaga</taxon>
    </lineage>
</organism>
<name>A0ABZ2Z9L9_9BACT</name>
<sequence length="107" mass="12415">MKNDQGMTAPIPLWAYVLEVFAIRWKLNPWEAHFYCGQFCWKDYLFGGNLRPLKASLFYAVCQMAYLERQSSIPFTGLIVRESNLSIAGKEKPRPKEQGLSYLSLYL</sequence>